<evidence type="ECO:0000256" key="1">
    <source>
        <dbReference type="SAM" id="Phobius"/>
    </source>
</evidence>
<protein>
    <recommendedName>
        <fullName evidence="4">Steroid nuclear receptor ligand-binding</fullName>
    </recommendedName>
</protein>
<feature type="transmembrane region" description="Helical" evidence="1">
    <location>
        <begin position="20"/>
        <end position="43"/>
    </location>
</feature>
<accession>A0AAQ3KWK1</accession>
<feature type="transmembrane region" description="Helical" evidence="1">
    <location>
        <begin position="181"/>
        <end position="206"/>
    </location>
</feature>
<dbReference type="Proteomes" id="UP001327560">
    <property type="component" value="Chromosome 7"/>
</dbReference>
<evidence type="ECO:0008006" key="4">
    <source>
        <dbReference type="Google" id="ProtNLM"/>
    </source>
</evidence>
<evidence type="ECO:0000313" key="3">
    <source>
        <dbReference type="Proteomes" id="UP001327560"/>
    </source>
</evidence>
<gene>
    <name evidence="2" type="ORF">Cni_G23143</name>
</gene>
<feature type="transmembrane region" description="Helical" evidence="1">
    <location>
        <begin position="78"/>
        <end position="109"/>
    </location>
</feature>
<feature type="transmembrane region" description="Helical" evidence="1">
    <location>
        <begin position="252"/>
        <end position="273"/>
    </location>
</feature>
<feature type="transmembrane region" description="Helical" evidence="1">
    <location>
        <begin position="227"/>
        <end position="246"/>
    </location>
</feature>
<dbReference type="PANTHER" id="PTHR31133">
    <property type="entry name" value="MEMBRANE PROTEIN"/>
    <property type="match status" value="1"/>
</dbReference>
<keyword evidence="1" id="KW-0472">Membrane</keyword>
<keyword evidence="1" id="KW-0812">Transmembrane</keyword>
<sequence>MEPPKGFLASLWSLLRFLPFFLGLLLLGIVKGVLVFPFVFLIMTLGNSAIILGLWLTHAVWTYYCIARAKQLGPVLKFVLAIGVSIILVSWPLTGIIGSIIVGVGYGFLAPIMATFDAVGEGKANNLMHCFLDGTWSTIKRSCTVVRDLKDVCFYSYFSIMDDLRLRDPPNGEIYEIRLCYIPGACMIGLLGVMVDVPMITLIAVCKSPYMLLKGWKRLFHDLIGREGPFLETACVPFAGLAILLWPLAVAGAVMASIISSFFLGAYAAVIAYQEESVKMGLAYIVSSLSMFDEYSNDVLDMPEGSCFPRYQYQKNVPLRGNSFSTHSSIRRENQDQKNPLSRASSFKDIIPELKPLKLLDHLFSECKRHGEIMIAEGIITHEDIKESRLNKGGSRILSIGLPAYSILQTLLFSAKTDSDGLVLSDNNEITTENRPKDTIFDWFFDPLMILKEQIKADHFSEEEEQYFSKMVLLLGDSKRLKKLNAQSQPLDERKQVEIDAFARRLQGITKSLSRYPTVRRRFEDLVKSLSEDLEKKFGSTDSVNGSQVSQNLKSFARLFSQKSIQMSRSTEDNCETSQLVNDIV</sequence>
<evidence type="ECO:0000313" key="2">
    <source>
        <dbReference type="EMBL" id="WOL14363.1"/>
    </source>
</evidence>
<feature type="transmembrane region" description="Helical" evidence="1">
    <location>
        <begin position="49"/>
        <end position="66"/>
    </location>
</feature>
<keyword evidence="1" id="KW-1133">Transmembrane helix</keyword>
<dbReference type="PANTHER" id="PTHR31133:SF3">
    <property type="entry name" value="TRANSMEMBRANE PROTEIN"/>
    <property type="match status" value="1"/>
</dbReference>
<organism evidence="2 3">
    <name type="scientific">Canna indica</name>
    <name type="common">Indian-shot</name>
    <dbReference type="NCBI Taxonomy" id="4628"/>
    <lineage>
        <taxon>Eukaryota</taxon>
        <taxon>Viridiplantae</taxon>
        <taxon>Streptophyta</taxon>
        <taxon>Embryophyta</taxon>
        <taxon>Tracheophyta</taxon>
        <taxon>Spermatophyta</taxon>
        <taxon>Magnoliopsida</taxon>
        <taxon>Liliopsida</taxon>
        <taxon>Zingiberales</taxon>
        <taxon>Cannaceae</taxon>
        <taxon>Canna</taxon>
    </lineage>
</organism>
<dbReference type="AlphaFoldDB" id="A0AAQ3KWK1"/>
<keyword evidence="3" id="KW-1185">Reference proteome</keyword>
<dbReference type="EMBL" id="CP136896">
    <property type="protein sequence ID" value="WOL14363.1"/>
    <property type="molecule type" value="Genomic_DNA"/>
</dbReference>
<name>A0AAQ3KWK1_9LILI</name>
<dbReference type="InterPro" id="IPR040229">
    <property type="entry name" value="At3g27390-like"/>
</dbReference>
<proteinExistence type="predicted"/>
<reference evidence="2 3" key="1">
    <citation type="submission" date="2023-10" db="EMBL/GenBank/DDBJ databases">
        <title>Chromosome-scale genome assembly provides insights into flower coloration mechanisms of Canna indica.</title>
        <authorList>
            <person name="Li C."/>
        </authorList>
    </citation>
    <scope>NUCLEOTIDE SEQUENCE [LARGE SCALE GENOMIC DNA]</scope>
    <source>
        <tissue evidence="2">Flower</tissue>
    </source>
</reference>